<sequence length="162" mass="18409">MKNIFLGIGVLIFSISHGQYNGGNHTDILTNEFPSAKAEVMSVLDGIEQSIRDNDMDKLIAFHAYGPKFTEFKNGERRTGSLENEEFERGFLGSFTDVEKWELDDLKIAVYGNVANVTFHADFVPIIEEEKLHMTGQFTLLFVKTPEGWKIVHEHMSPLNQE</sequence>
<dbReference type="Proteomes" id="UP000008908">
    <property type="component" value="Chromosome"/>
</dbReference>
<evidence type="ECO:0000313" key="2">
    <source>
        <dbReference type="EMBL" id="AEM71915.1"/>
    </source>
</evidence>
<reference evidence="3" key="1">
    <citation type="submission" date="2011-08" db="EMBL/GenBank/DDBJ databases">
        <title>The complete genome of Muricauda ruestringensis DSM 13258.</title>
        <authorList>
            <person name="Lucas S."/>
            <person name="Han J."/>
            <person name="Lapidus A."/>
            <person name="Bruce D."/>
            <person name="Goodwin L."/>
            <person name="Pitluck S."/>
            <person name="Peters L."/>
            <person name="Kyrpides N."/>
            <person name="Mavromatis K."/>
            <person name="Ivanova N."/>
            <person name="Ovchinnikova G."/>
            <person name="Teshima H."/>
            <person name="Detter J.C."/>
            <person name="Tapia R."/>
            <person name="Han C."/>
            <person name="Land M."/>
            <person name="Hauser L."/>
            <person name="Markowitz V."/>
            <person name="Cheng J.-F."/>
            <person name="Hugenholtz P."/>
            <person name="Woyke T."/>
            <person name="Wu D."/>
            <person name="Spring S."/>
            <person name="Schroeder M."/>
            <person name="Brambilla E."/>
            <person name="Klenk H.-P."/>
            <person name="Eisen J.A."/>
        </authorList>
    </citation>
    <scope>NUCLEOTIDE SEQUENCE [LARGE SCALE GENOMIC DNA]</scope>
    <source>
        <strain evidence="3">DSM 13258 / LMG 19739 / B1</strain>
    </source>
</reference>
<dbReference type="OrthoDB" id="1177502at2"/>
<keyword evidence="3" id="KW-1185">Reference proteome</keyword>
<gene>
    <name evidence="2" type="ordered locus">Murru_2891</name>
</gene>
<proteinExistence type="predicted"/>
<evidence type="ECO:0000313" key="3">
    <source>
        <dbReference type="Proteomes" id="UP000008908"/>
    </source>
</evidence>
<dbReference type="STRING" id="886377.Murru_2891"/>
<dbReference type="SUPFAM" id="SSF54427">
    <property type="entry name" value="NTF2-like"/>
    <property type="match status" value="1"/>
</dbReference>
<protein>
    <recommendedName>
        <fullName evidence="1">SnoaL-like domain-containing protein</fullName>
    </recommendedName>
</protein>
<evidence type="ECO:0000259" key="1">
    <source>
        <dbReference type="Pfam" id="PF13474"/>
    </source>
</evidence>
<dbReference type="KEGG" id="mrs:Murru_2891"/>
<dbReference type="eggNOG" id="ENOG502ZJZW">
    <property type="taxonomic scope" value="Bacteria"/>
</dbReference>
<dbReference type="InterPro" id="IPR037401">
    <property type="entry name" value="SnoaL-like"/>
</dbReference>
<feature type="domain" description="SnoaL-like" evidence="1">
    <location>
        <begin position="40"/>
        <end position="159"/>
    </location>
</feature>
<dbReference type="Gene3D" id="3.10.450.50">
    <property type="match status" value="1"/>
</dbReference>
<dbReference type="RefSeq" id="WP_014034196.1">
    <property type="nucleotide sequence ID" value="NC_015945.1"/>
</dbReference>
<dbReference type="InterPro" id="IPR032710">
    <property type="entry name" value="NTF2-like_dom_sf"/>
</dbReference>
<dbReference type="HOGENOM" id="CLU_1633435_0_0_10"/>
<organism evidence="2 3">
    <name type="scientific">Allomuricauda ruestringensis (strain DSM 13258 / CIP 107369 / LMG 19739 / B1)</name>
    <name type="common">Muricauda ruestringensis</name>
    <dbReference type="NCBI Taxonomy" id="886377"/>
    <lineage>
        <taxon>Bacteria</taxon>
        <taxon>Pseudomonadati</taxon>
        <taxon>Bacteroidota</taxon>
        <taxon>Flavobacteriia</taxon>
        <taxon>Flavobacteriales</taxon>
        <taxon>Flavobacteriaceae</taxon>
        <taxon>Flagellimonas</taxon>
    </lineage>
</organism>
<dbReference type="AlphaFoldDB" id="G2PJG5"/>
<dbReference type="EMBL" id="CP002999">
    <property type="protein sequence ID" value="AEM71915.1"/>
    <property type="molecule type" value="Genomic_DNA"/>
</dbReference>
<dbReference type="Pfam" id="PF13474">
    <property type="entry name" value="SnoaL_3"/>
    <property type="match status" value="1"/>
</dbReference>
<accession>G2PJG5</accession>
<reference evidence="2 3" key="2">
    <citation type="journal article" date="2012" name="Stand. Genomic Sci.">
        <title>Complete genome sequence of the facultatively anaerobic, appendaged bacterium Muricauda ruestringensis type strain (B1(T)).</title>
        <authorList>
            <person name="Huntemann M."/>
            <person name="Teshima H."/>
            <person name="Lapidus A."/>
            <person name="Nolan M."/>
            <person name="Lucas S."/>
            <person name="Hammon N."/>
            <person name="Deshpande S."/>
            <person name="Cheng J.F."/>
            <person name="Tapia R."/>
            <person name="Goodwin L.A."/>
            <person name="Pitluck S."/>
            <person name="Liolios K."/>
            <person name="Pagani I."/>
            <person name="Ivanova N."/>
            <person name="Mavromatis K."/>
            <person name="Mikhailova N."/>
            <person name="Pati A."/>
            <person name="Chen A."/>
            <person name="Palaniappan K."/>
            <person name="Land M."/>
            <person name="Hauser L."/>
            <person name="Pan C."/>
            <person name="Brambilla E.M."/>
            <person name="Rohde M."/>
            <person name="Spring S."/>
            <person name="Goker M."/>
            <person name="Detter J.C."/>
            <person name="Bristow J."/>
            <person name="Eisen J.A."/>
            <person name="Markowitz V."/>
            <person name="Hugenholtz P."/>
            <person name="Kyrpides N.C."/>
            <person name="Klenk H.P."/>
            <person name="Woyke T."/>
        </authorList>
    </citation>
    <scope>NUCLEOTIDE SEQUENCE [LARGE SCALE GENOMIC DNA]</scope>
    <source>
        <strain evidence="3">DSM 13258 / LMG 19739 / B1</strain>
    </source>
</reference>
<name>G2PJG5_ALLRU</name>